<proteinExistence type="predicted"/>
<organism evidence="1 3">
    <name type="scientific">Devosia limi DSM 17137</name>
    <dbReference type="NCBI Taxonomy" id="1121477"/>
    <lineage>
        <taxon>Bacteria</taxon>
        <taxon>Pseudomonadati</taxon>
        <taxon>Pseudomonadota</taxon>
        <taxon>Alphaproteobacteria</taxon>
        <taxon>Hyphomicrobiales</taxon>
        <taxon>Devosiaceae</taxon>
        <taxon>Devosia</taxon>
    </lineage>
</organism>
<dbReference type="Proteomes" id="UP000033608">
    <property type="component" value="Unassembled WGS sequence"/>
</dbReference>
<sequence>MSDQVNVLGGPMDPCGMEPITGYLRNGCCDTGPDDPTSHTLCAILTEDYIAFQDATDNNLSQPEPAKRFPGLVPGNRWCVIAASWYAAYKAGKACPIVLKATNKQALEHVPLEALLEFGVDRPAADHRHVSNQQGTR</sequence>
<evidence type="ECO:0000313" key="4">
    <source>
        <dbReference type="Proteomes" id="UP000184533"/>
    </source>
</evidence>
<dbReference type="EMBL" id="LAJF01000041">
    <property type="protein sequence ID" value="KKB86106.1"/>
    <property type="molecule type" value="Genomic_DNA"/>
</dbReference>
<dbReference type="RefSeq" id="WP_046134060.1">
    <property type="nucleotide sequence ID" value="NZ_FQVC01000015.1"/>
</dbReference>
<reference evidence="2 4" key="2">
    <citation type="submission" date="2016-11" db="EMBL/GenBank/DDBJ databases">
        <authorList>
            <person name="Jaros S."/>
            <person name="Januszkiewicz K."/>
            <person name="Wedrychowicz H."/>
        </authorList>
    </citation>
    <scope>NUCLEOTIDE SEQUENCE [LARGE SCALE GENOMIC DNA]</scope>
    <source>
        <strain evidence="2 4">DSM 17137</strain>
    </source>
</reference>
<evidence type="ECO:0000313" key="1">
    <source>
        <dbReference type="EMBL" id="KKB86106.1"/>
    </source>
</evidence>
<dbReference type="OrthoDB" id="9792525at2"/>
<evidence type="ECO:0000313" key="2">
    <source>
        <dbReference type="EMBL" id="SHF85369.1"/>
    </source>
</evidence>
<protein>
    <recommendedName>
        <fullName evidence="5">DUF2237 domain-containing protein</fullName>
    </recommendedName>
</protein>
<dbReference type="PANTHER" id="PTHR37466:SF1">
    <property type="entry name" value="SLR1628 PROTEIN"/>
    <property type="match status" value="1"/>
</dbReference>
<dbReference type="PANTHER" id="PTHR37466">
    <property type="entry name" value="SLR1628 PROTEIN"/>
    <property type="match status" value="1"/>
</dbReference>
<dbReference type="Proteomes" id="UP000184533">
    <property type="component" value="Unassembled WGS sequence"/>
</dbReference>
<name>A0A0F5LV06_9HYPH</name>
<evidence type="ECO:0000313" key="3">
    <source>
        <dbReference type="Proteomes" id="UP000033608"/>
    </source>
</evidence>
<dbReference type="InterPro" id="IPR018714">
    <property type="entry name" value="DUF2237"/>
</dbReference>
<reference evidence="1 3" key="1">
    <citation type="submission" date="2015-03" db="EMBL/GenBank/DDBJ databases">
        <authorList>
            <person name="Hassan Y.I."/>
            <person name="Lepp D."/>
            <person name="Zhou T."/>
        </authorList>
    </citation>
    <scope>NUCLEOTIDE SEQUENCE [LARGE SCALE GENOMIC DNA]</scope>
    <source>
        <strain evidence="1 3">DSM 17137</strain>
    </source>
</reference>
<gene>
    <name evidence="2" type="ORF">SAMN02745223_03723</name>
    <name evidence="1" type="ORF">VW29_04290</name>
</gene>
<dbReference type="PATRIC" id="fig|1121477.3.peg.1929"/>
<dbReference type="Pfam" id="PF09996">
    <property type="entry name" value="DUF2237"/>
    <property type="match status" value="1"/>
</dbReference>
<evidence type="ECO:0008006" key="5">
    <source>
        <dbReference type="Google" id="ProtNLM"/>
    </source>
</evidence>
<accession>A0A0F5LV06</accession>
<dbReference type="AlphaFoldDB" id="A0A0F5LV06"/>
<dbReference type="Gene3D" id="3.30.56.110">
    <property type="entry name" value="Protein of unknown function DUF2237"/>
    <property type="match status" value="1"/>
</dbReference>
<dbReference type="STRING" id="1121477.SAMN02745223_03723"/>
<keyword evidence="3" id="KW-1185">Reference proteome</keyword>
<dbReference type="EMBL" id="FQVC01000015">
    <property type="protein sequence ID" value="SHF85369.1"/>
    <property type="molecule type" value="Genomic_DNA"/>
</dbReference>